<dbReference type="Proteomes" id="UP001283361">
    <property type="component" value="Unassembled WGS sequence"/>
</dbReference>
<reference evidence="1" key="1">
    <citation type="journal article" date="2023" name="G3 (Bethesda)">
        <title>A reference genome for the long-term kleptoplast-retaining sea slug Elysia crispata morphotype clarki.</title>
        <authorList>
            <person name="Eastman K.E."/>
            <person name="Pendleton A.L."/>
            <person name="Shaikh M.A."/>
            <person name="Suttiyut T."/>
            <person name="Ogas R."/>
            <person name="Tomko P."/>
            <person name="Gavelis G."/>
            <person name="Widhalm J.R."/>
            <person name="Wisecaver J.H."/>
        </authorList>
    </citation>
    <scope>NUCLEOTIDE SEQUENCE</scope>
    <source>
        <strain evidence="1">ECLA1</strain>
    </source>
</reference>
<comment type="caution">
    <text evidence="1">The sequence shown here is derived from an EMBL/GenBank/DDBJ whole genome shotgun (WGS) entry which is preliminary data.</text>
</comment>
<accession>A0AAE1DLT8</accession>
<sequence length="96" mass="10418">MIYGQTSAWPESELVYLEHCDERPYEIVKIGPITDTPNRHISPVLAAASQAVGGFAESSAKQVHSQYAVRAYEAGGHVGVEQPMGFNRGNEIGGTW</sequence>
<dbReference type="EMBL" id="JAWDGP010003405">
    <property type="protein sequence ID" value="KAK3774555.1"/>
    <property type="molecule type" value="Genomic_DNA"/>
</dbReference>
<protein>
    <submittedName>
        <fullName evidence="1">Uncharacterized protein</fullName>
    </submittedName>
</protein>
<proteinExistence type="predicted"/>
<organism evidence="1 2">
    <name type="scientific">Elysia crispata</name>
    <name type="common">lettuce slug</name>
    <dbReference type="NCBI Taxonomy" id="231223"/>
    <lineage>
        <taxon>Eukaryota</taxon>
        <taxon>Metazoa</taxon>
        <taxon>Spiralia</taxon>
        <taxon>Lophotrochozoa</taxon>
        <taxon>Mollusca</taxon>
        <taxon>Gastropoda</taxon>
        <taxon>Heterobranchia</taxon>
        <taxon>Euthyneura</taxon>
        <taxon>Panpulmonata</taxon>
        <taxon>Sacoglossa</taxon>
        <taxon>Placobranchoidea</taxon>
        <taxon>Plakobranchidae</taxon>
        <taxon>Elysia</taxon>
    </lineage>
</organism>
<gene>
    <name evidence="1" type="ORF">RRG08_016925</name>
</gene>
<name>A0AAE1DLT8_9GAST</name>
<evidence type="ECO:0000313" key="2">
    <source>
        <dbReference type="Proteomes" id="UP001283361"/>
    </source>
</evidence>
<evidence type="ECO:0000313" key="1">
    <source>
        <dbReference type="EMBL" id="KAK3774555.1"/>
    </source>
</evidence>
<keyword evidence="2" id="KW-1185">Reference proteome</keyword>
<dbReference type="AlphaFoldDB" id="A0AAE1DLT8"/>